<proteinExistence type="inferred from homology"/>
<dbReference type="GO" id="GO:0003899">
    <property type="term" value="F:DNA-directed RNA polymerase activity"/>
    <property type="evidence" value="ECO:0007669"/>
    <property type="project" value="InterPro"/>
</dbReference>
<evidence type="ECO:0000256" key="6">
    <source>
        <dbReference type="ARBA" id="ARBA00023004"/>
    </source>
</evidence>
<dbReference type="InterPro" id="IPR058560">
    <property type="entry name" value="DNA_primase_C"/>
</dbReference>
<dbReference type="AlphaFoldDB" id="A0A644T896"/>
<evidence type="ECO:0000256" key="2">
    <source>
        <dbReference type="ARBA" id="ARBA00022485"/>
    </source>
</evidence>
<name>A0A644T896_9ZZZZ</name>
<dbReference type="Pfam" id="PF04104">
    <property type="entry name" value="DNA_primase_lrg"/>
    <property type="match status" value="1"/>
</dbReference>
<dbReference type="EMBL" id="VSSQ01000019">
    <property type="protein sequence ID" value="MPL62999.1"/>
    <property type="molecule type" value="Genomic_DNA"/>
</dbReference>
<evidence type="ECO:0000313" key="9">
    <source>
        <dbReference type="EMBL" id="MPL62999.1"/>
    </source>
</evidence>
<reference evidence="9" key="1">
    <citation type="submission" date="2019-08" db="EMBL/GenBank/DDBJ databases">
        <authorList>
            <person name="Kucharzyk K."/>
            <person name="Murdoch R.W."/>
            <person name="Higgins S."/>
            <person name="Loffler F."/>
        </authorList>
    </citation>
    <scope>NUCLEOTIDE SEQUENCE</scope>
</reference>
<sequence length="461" mass="53008">MINDKINNMVLLSFINPLSEEGQEIVKKKGNLEDVFYNNDELVYIVTHDKRQNISDDYLIPKSYADLAIKRIEWFIERKNNKNFINDDYSYLLNEEIAEADIISFHLLSQAIATNFNINSRESRLFVESQGKLIEERLVKLMPNERKEIVNSLLNQLIFDEKISWIFLKDLVASKKISLTDLVLDEGKIILNKEDFINRFGDKFRDRAPDRMYDIIIGDSIKELILTKMIMQNTENYLKKIKEMSSTIEIHPAISKLAEGITKTINKLNAKYSDYYGPSGQDGYMKIGKLIKEAFPPCIANTVEGVSSGGRNDAIVLLLTSFISYARLYPGIFKNEGVDVKVSDIDPNLTITLNEILPLIYEAADNCSPPLFEDQPQEKINITSKLGFGMHNNPDLENEGETKWYTPMSCEKIKMHLPQLCRPDKTCEKIGNPLSYYSRAKWELQKQGKTKQKVENQTENE</sequence>
<evidence type="ECO:0000259" key="8">
    <source>
        <dbReference type="Pfam" id="PF04104"/>
    </source>
</evidence>
<keyword evidence="3" id="KW-0639">Primosome</keyword>
<accession>A0A644T896</accession>
<dbReference type="InterPro" id="IPR023642">
    <property type="entry name" value="DNA_primase_lsu_PriL"/>
</dbReference>
<dbReference type="GO" id="GO:0046872">
    <property type="term" value="F:metal ion binding"/>
    <property type="evidence" value="ECO:0007669"/>
    <property type="project" value="UniProtKB-KW"/>
</dbReference>
<protein>
    <recommendedName>
        <fullName evidence="8">DNA primase large subunit C-terminal domain-containing protein</fullName>
    </recommendedName>
</protein>
<keyword evidence="6" id="KW-0408">Iron</keyword>
<keyword evidence="4" id="KW-0235">DNA replication</keyword>
<dbReference type="GO" id="GO:0006269">
    <property type="term" value="P:DNA replication, synthesis of primer"/>
    <property type="evidence" value="ECO:0007669"/>
    <property type="project" value="UniProtKB-KW"/>
</dbReference>
<keyword evidence="5" id="KW-0479">Metal-binding</keyword>
<dbReference type="HAMAP" id="MF_00701">
    <property type="entry name" value="DNA_primase_lrg_arc"/>
    <property type="match status" value="1"/>
</dbReference>
<evidence type="ECO:0000256" key="1">
    <source>
        <dbReference type="ARBA" id="ARBA00001966"/>
    </source>
</evidence>
<dbReference type="GO" id="GO:0051539">
    <property type="term" value="F:4 iron, 4 sulfur cluster binding"/>
    <property type="evidence" value="ECO:0007669"/>
    <property type="project" value="UniProtKB-KW"/>
</dbReference>
<evidence type="ECO:0000256" key="7">
    <source>
        <dbReference type="ARBA" id="ARBA00023014"/>
    </source>
</evidence>
<evidence type="ECO:0000256" key="5">
    <source>
        <dbReference type="ARBA" id="ARBA00022723"/>
    </source>
</evidence>
<comment type="cofactor">
    <cofactor evidence="1">
        <name>[4Fe-4S] cluster</name>
        <dbReference type="ChEBI" id="CHEBI:49883"/>
    </cofactor>
</comment>
<keyword evidence="7" id="KW-0411">Iron-sulfur</keyword>
<keyword evidence="2" id="KW-0004">4Fe-4S</keyword>
<organism evidence="9">
    <name type="scientific">bioreactor metagenome</name>
    <dbReference type="NCBI Taxonomy" id="1076179"/>
    <lineage>
        <taxon>unclassified sequences</taxon>
        <taxon>metagenomes</taxon>
        <taxon>ecological metagenomes</taxon>
    </lineage>
</organism>
<evidence type="ECO:0000256" key="3">
    <source>
        <dbReference type="ARBA" id="ARBA00022515"/>
    </source>
</evidence>
<gene>
    <name evidence="9" type="ORF">SDC9_08619</name>
</gene>
<dbReference type="CDD" id="cd06560">
    <property type="entry name" value="PriL"/>
    <property type="match status" value="1"/>
</dbReference>
<dbReference type="GO" id="GO:1990077">
    <property type="term" value="C:primosome complex"/>
    <property type="evidence" value="ECO:0007669"/>
    <property type="project" value="UniProtKB-KW"/>
</dbReference>
<evidence type="ECO:0000256" key="4">
    <source>
        <dbReference type="ARBA" id="ARBA00022705"/>
    </source>
</evidence>
<dbReference type="SUPFAM" id="SSF140914">
    <property type="entry name" value="PriB N-terminal domain-like"/>
    <property type="match status" value="1"/>
</dbReference>
<feature type="domain" description="DNA primase large subunit C-terminal" evidence="8">
    <location>
        <begin position="289"/>
        <end position="427"/>
    </location>
</feature>
<comment type="caution">
    <text evidence="9">The sequence shown here is derived from an EMBL/GenBank/DDBJ whole genome shotgun (WGS) entry which is preliminary data.</text>
</comment>